<evidence type="ECO:0000256" key="4">
    <source>
        <dbReference type="ARBA" id="ARBA00022723"/>
    </source>
</evidence>
<dbReference type="GO" id="GO:0005525">
    <property type="term" value="F:GTP binding"/>
    <property type="evidence" value="ECO:0007669"/>
    <property type="project" value="UniProtKB-UniRule"/>
</dbReference>
<name>F6BF40_METIK</name>
<comment type="function">
    <text evidence="12">eIF-2 functions in the early steps of protein synthesis by forming a ternary complex with GTP and initiator tRNA.</text>
</comment>
<keyword evidence="8 12" id="KW-0460">Magnesium</keyword>
<dbReference type="GO" id="GO:0003746">
    <property type="term" value="F:translation elongation factor activity"/>
    <property type="evidence" value="ECO:0007669"/>
    <property type="project" value="UniProtKB-UniRule"/>
</dbReference>
<dbReference type="GO" id="GO:0000049">
    <property type="term" value="F:tRNA binding"/>
    <property type="evidence" value="ECO:0007669"/>
    <property type="project" value="InterPro"/>
</dbReference>
<keyword evidence="3 12" id="KW-0396">Initiation factor</keyword>
<dbReference type="GeneID" id="10644240"/>
<feature type="binding site" evidence="12">
    <location>
        <begin position="146"/>
        <end position="149"/>
    </location>
    <ligand>
        <name>GTP</name>
        <dbReference type="ChEBI" id="CHEBI:37565"/>
    </ligand>
</feature>
<evidence type="ECO:0000313" key="14">
    <source>
        <dbReference type="EMBL" id="AEF96910.1"/>
    </source>
</evidence>
<evidence type="ECO:0000256" key="3">
    <source>
        <dbReference type="ARBA" id="ARBA00022540"/>
    </source>
</evidence>
<dbReference type="InterPro" id="IPR044127">
    <property type="entry name" value="eIF2g_dom_2"/>
</dbReference>
<evidence type="ECO:0000256" key="5">
    <source>
        <dbReference type="ARBA" id="ARBA00022741"/>
    </source>
</evidence>
<gene>
    <name evidence="12" type="primary">eif2g</name>
    <name evidence="14" type="ordered locus">Metig_1375</name>
</gene>
<feature type="binding site" evidence="12">
    <location>
        <position position="18"/>
    </location>
    <ligand>
        <name>Mg(2+)</name>
        <dbReference type="ChEBI" id="CHEBI:18420"/>
        <label>2</label>
    </ligand>
</feature>
<dbReference type="SUPFAM" id="SSF50465">
    <property type="entry name" value="EF-Tu/eEF-1alpha/eIF2-gamma C-terminal domain"/>
    <property type="match status" value="1"/>
</dbReference>
<dbReference type="SUPFAM" id="SSF50447">
    <property type="entry name" value="Translation proteins"/>
    <property type="match status" value="1"/>
</dbReference>
<dbReference type="InterPro" id="IPR044128">
    <property type="entry name" value="eIF2g_GTP-bd"/>
</dbReference>
<keyword evidence="6 12" id="KW-0378">Hydrolase</keyword>
<dbReference type="FunFam" id="2.40.30.10:FF:000009">
    <property type="entry name" value="Eukaryotic translation initiation factor 2 subunit gamma"/>
    <property type="match status" value="1"/>
</dbReference>
<dbReference type="OrthoDB" id="7798at2157"/>
<feature type="binding site" evidence="12">
    <location>
        <position position="58"/>
    </location>
    <ligand>
        <name>Zn(2+)</name>
        <dbReference type="ChEBI" id="CHEBI:29105"/>
    </ligand>
</feature>
<dbReference type="InterPro" id="IPR005225">
    <property type="entry name" value="Small_GTP-bd"/>
</dbReference>
<keyword evidence="10 12" id="KW-0342">GTP-binding</keyword>
<dbReference type="PROSITE" id="PS51722">
    <property type="entry name" value="G_TR_2"/>
    <property type="match status" value="1"/>
</dbReference>
<dbReference type="CDD" id="cd03688">
    <property type="entry name" value="eIF2_gamma_II"/>
    <property type="match status" value="1"/>
</dbReference>
<dbReference type="SUPFAM" id="SSF52540">
    <property type="entry name" value="P-loop containing nucleoside triphosphate hydrolases"/>
    <property type="match status" value="1"/>
</dbReference>
<dbReference type="InterPro" id="IPR009001">
    <property type="entry name" value="Transl_elong_EF1A/Init_IF2_C"/>
</dbReference>
<dbReference type="EMBL" id="CP002737">
    <property type="protein sequence ID" value="AEF96910.1"/>
    <property type="molecule type" value="Genomic_DNA"/>
</dbReference>
<dbReference type="GO" id="GO:0003924">
    <property type="term" value="F:GTPase activity"/>
    <property type="evidence" value="ECO:0007669"/>
    <property type="project" value="InterPro"/>
</dbReference>
<keyword evidence="5 12" id="KW-0547">Nucleotide-binding</keyword>
<dbReference type="NCBIfam" id="TIGR00231">
    <property type="entry name" value="small_GTP"/>
    <property type="match status" value="1"/>
</dbReference>
<evidence type="ECO:0000256" key="1">
    <source>
        <dbReference type="ARBA" id="ARBA00001946"/>
    </source>
</evidence>
<evidence type="ECO:0000313" key="15">
    <source>
        <dbReference type="Proteomes" id="UP000009227"/>
    </source>
</evidence>
<feature type="binding site" evidence="12">
    <location>
        <position position="43"/>
    </location>
    <ligand>
        <name>Mg(2+)</name>
        <dbReference type="ChEBI" id="CHEBI:18420"/>
        <label>2</label>
    </ligand>
</feature>
<organism evidence="15">
    <name type="scientific">Methanotorris igneus (strain DSM 5666 / JCM 11834 / Kol 5)</name>
    <dbReference type="NCBI Taxonomy" id="880724"/>
    <lineage>
        <taxon>Archaea</taxon>
        <taxon>Methanobacteriati</taxon>
        <taxon>Methanobacteriota</taxon>
        <taxon>Methanomada group</taxon>
        <taxon>Methanococci</taxon>
        <taxon>Methanococcales</taxon>
        <taxon>Methanocaldococcaceae</taxon>
        <taxon>Methanotorris</taxon>
    </lineage>
</organism>
<dbReference type="GO" id="GO:0001731">
    <property type="term" value="P:formation of translation preinitiation complex"/>
    <property type="evidence" value="ECO:0007669"/>
    <property type="project" value="TreeGrafter"/>
</dbReference>
<dbReference type="FunFam" id="3.40.50.300:FF:000065">
    <property type="entry name" value="Eukaryotic translation initiation factor 2 subunit gamma"/>
    <property type="match status" value="1"/>
</dbReference>
<feature type="binding site" evidence="12">
    <location>
        <position position="76"/>
    </location>
    <ligand>
        <name>Zn(2+)</name>
        <dbReference type="ChEBI" id="CHEBI:29105"/>
    </ligand>
</feature>
<dbReference type="InterPro" id="IPR000795">
    <property type="entry name" value="T_Tr_GTP-bd_dom"/>
</dbReference>
<feature type="domain" description="Tr-type G" evidence="13">
    <location>
        <begin position="6"/>
        <end position="203"/>
    </location>
</feature>
<evidence type="ECO:0000256" key="12">
    <source>
        <dbReference type="HAMAP-Rule" id="MF_00119"/>
    </source>
</evidence>
<feature type="binding site" evidence="12">
    <location>
        <begin position="181"/>
        <end position="183"/>
    </location>
    <ligand>
        <name>GTP</name>
        <dbReference type="ChEBI" id="CHEBI:37565"/>
    </ligand>
</feature>
<dbReference type="InterPro" id="IPR027417">
    <property type="entry name" value="P-loop_NTPase"/>
</dbReference>
<dbReference type="InterPro" id="IPR015256">
    <property type="entry name" value="eIF2g_C"/>
</dbReference>
<keyword evidence="4 12" id="KW-0479">Metal-binding</keyword>
<accession>F6BF40</accession>
<dbReference type="HOGENOM" id="CLU_027154_0_1_2"/>
<proteinExistence type="inferred from homology"/>
<dbReference type="Pfam" id="PF00009">
    <property type="entry name" value="GTP_EFTU"/>
    <property type="match status" value="1"/>
</dbReference>
<dbReference type="PANTHER" id="PTHR42854">
    <property type="entry name" value="EUKARYOTIC TRANSLATION INITIATION FACTOR 2 SUBUNIT 3 FAMILY MEMBER"/>
    <property type="match status" value="1"/>
</dbReference>
<feature type="binding site" evidence="12">
    <location>
        <begin position="18"/>
        <end position="23"/>
    </location>
    <ligand>
        <name>GTP</name>
        <dbReference type="ChEBI" id="CHEBI:37565"/>
    </ligand>
</feature>
<comment type="catalytic activity">
    <reaction evidence="11 12">
        <text>GTP + H2O = GDP + phosphate + H(+)</text>
        <dbReference type="Rhea" id="RHEA:19669"/>
        <dbReference type="ChEBI" id="CHEBI:15377"/>
        <dbReference type="ChEBI" id="CHEBI:15378"/>
        <dbReference type="ChEBI" id="CHEBI:37565"/>
        <dbReference type="ChEBI" id="CHEBI:43474"/>
        <dbReference type="ChEBI" id="CHEBI:58189"/>
        <dbReference type="EC" id="3.6.5.3"/>
    </reaction>
</comment>
<dbReference type="GO" id="GO:0005829">
    <property type="term" value="C:cytosol"/>
    <property type="evidence" value="ECO:0007669"/>
    <property type="project" value="TreeGrafter"/>
</dbReference>
<dbReference type="EC" id="3.6.5.3" evidence="12"/>
<dbReference type="Gene3D" id="3.40.50.300">
    <property type="entry name" value="P-loop containing nucleotide triphosphate hydrolases"/>
    <property type="match status" value="1"/>
</dbReference>
<dbReference type="NCBIfam" id="TIGR03680">
    <property type="entry name" value="eif2g_arch"/>
    <property type="match status" value="1"/>
</dbReference>
<evidence type="ECO:0000256" key="11">
    <source>
        <dbReference type="ARBA" id="ARBA00048107"/>
    </source>
</evidence>
<dbReference type="KEGG" id="mig:Metig_1375"/>
<dbReference type="InterPro" id="IPR009000">
    <property type="entry name" value="Transl_B-barrel_sf"/>
</dbReference>
<evidence type="ECO:0000256" key="7">
    <source>
        <dbReference type="ARBA" id="ARBA00022833"/>
    </source>
</evidence>
<dbReference type="CDD" id="cd15490">
    <property type="entry name" value="eIF2_gamma_III"/>
    <property type="match status" value="1"/>
</dbReference>
<keyword evidence="15" id="KW-1185">Reference proteome</keyword>
<feature type="binding site" evidence="12">
    <location>
        <position position="22"/>
    </location>
    <ligand>
        <name>Mg(2+)</name>
        <dbReference type="ChEBI" id="CHEBI:18420"/>
        <label>1</label>
    </ligand>
</feature>
<dbReference type="Gene3D" id="2.40.30.10">
    <property type="entry name" value="Translation factors"/>
    <property type="match status" value="2"/>
</dbReference>
<dbReference type="HAMAP" id="MF_00119">
    <property type="entry name" value="eIF_2_gamma"/>
    <property type="match status" value="1"/>
</dbReference>
<feature type="binding site" evidence="12">
    <location>
        <position position="45"/>
    </location>
    <ligand>
        <name>Mg(2+)</name>
        <dbReference type="ChEBI" id="CHEBI:18420"/>
        <label>1</label>
    </ligand>
</feature>
<dbReference type="RefSeq" id="WP_013799506.1">
    <property type="nucleotide sequence ID" value="NC_015562.1"/>
</dbReference>
<sequence>MATRKQSEVNIGMVGHVDHGKTSLTKALTGVWTDTHSEELKRGISIRLGYADCEIRKCPKCPEPECYTTKEVCPKCGSKTKFLRRVSFVDSPGHETLMATMLSGASLMDGAILVIAANEPCPQPQTKEHLMALDILGVKNIIIVQNKIDLVDEEQAKENYRQIKEFVKGTVAENAPIIPISAHHEANLDVLLKAIQDFIPTPERNPDLPPRMYVARSFDVNKPGTEIKDLKGGVLGGSIIQGVLEVGKEIEIRPGIQVTEGNKTYWKPLRTKIVSLVAGGKSVKKAYPGGLVGVGTELDPSLTKSDYLSGSVLGEPGTLPPVHDRITIKVHLLDRVVGSKEELVIEPLRTNEVLMINVGTATTVGVITSARGDIADIKLKLPICADKGDRVALSRRIGSRWRLIGYGIIQ</sequence>
<dbReference type="Proteomes" id="UP000009227">
    <property type="component" value="Chromosome"/>
</dbReference>
<feature type="binding site" evidence="12">
    <location>
        <position position="73"/>
    </location>
    <ligand>
        <name>Zn(2+)</name>
        <dbReference type="ChEBI" id="CHEBI:29105"/>
    </ligand>
</feature>
<dbReference type="NCBIfam" id="NF003077">
    <property type="entry name" value="PRK04000.1"/>
    <property type="match status" value="1"/>
</dbReference>
<feature type="binding site" evidence="12">
    <location>
        <position position="61"/>
    </location>
    <ligand>
        <name>Zn(2+)</name>
        <dbReference type="ChEBI" id="CHEBI:29105"/>
    </ligand>
</feature>
<dbReference type="CDD" id="cd01888">
    <property type="entry name" value="eIF2_gamma"/>
    <property type="match status" value="1"/>
</dbReference>
<evidence type="ECO:0000259" key="13">
    <source>
        <dbReference type="PROSITE" id="PS51722"/>
    </source>
</evidence>
<evidence type="ECO:0000256" key="10">
    <source>
        <dbReference type="ARBA" id="ARBA00023134"/>
    </source>
</evidence>
<dbReference type="PANTHER" id="PTHR42854:SF3">
    <property type="entry name" value="EUKARYOTIC TRANSLATION INITIATION FACTOR 2 SUBUNIT 3-RELATED"/>
    <property type="match status" value="1"/>
</dbReference>
<evidence type="ECO:0000256" key="8">
    <source>
        <dbReference type="ARBA" id="ARBA00022842"/>
    </source>
</evidence>
<evidence type="ECO:0000256" key="2">
    <source>
        <dbReference type="ARBA" id="ARBA00005388"/>
    </source>
</evidence>
<keyword evidence="7 12" id="KW-0862">Zinc</keyword>
<comment type="subunit">
    <text evidence="12">Heterotrimer composed of an alpha, a beta and a gamma chain.</text>
</comment>
<evidence type="ECO:0000256" key="9">
    <source>
        <dbReference type="ARBA" id="ARBA00022917"/>
    </source>
</evidence>
<comment type="cofactor">
    <cofactor evidence="1 12">
        <name>Mg(2+)</name>
        <dbReference type="ChEBI" id="CHEBI:18420"/>
    </cofactor>
</comment>
<dbReference type="FunFam" id="2.40.30.10:FF:000075">
    <property type="entry name" value="Translation initiation factor 2 subunit gamma"/>
    <property type="match status" value="1"/>
</dbReference>
<dbReference type="InterPro" id="IPR050543">
    <property type="entry name" value="eIF2G"/>
</dbReference>
<dbReference type="PRINTS" id="PR00315">
    <property type="entry name" value="ELONGATNFCT"/>
</dbReference>
<dbReference type="InterPro" id="IPR022424">
    <property type="entry name" value="TIF2_gsu"/>
</dbReference>
<protein>
    <recommendedName>
        <fullName evidence="12">Translation initiation factor 2 subunit gamma</fullName>
        <ecNumber evidence="12">3.6.5.3</ecNumber>
    </recommendedName>
    <alternativeName>
        <fullName evidence="12">aIF2-gamma</fullName>
    </alternativeName>
    <alternativeName>
        <fullName evidence="12">eIF-2-gamma</fullName>
    </alternativeName>
</protein>
<keyword evidence="9 12" id="KW-0648">Protein biosynthesis</keyword>
<reference evidence="14 15" key="1">
    <citation type="submission" date="2011-05" db="EMBL/GenBank/DDBJ databases">
        <title>Complete sequence of Methanotorris igneus Kol 5.</title>
        <authorList>
            <consortium name="US DOE Joint Genome Institute"/>
            <person name="Lucas S."/>
            <person name="Han J."/>
            <person name="Lapidus A."/>
            <person name="Cheng J.-F."/>
            <person name="Goodwin L."/>
            <person name="Pitluck S."/>
            <person name="Peters L."/>
            <person name="Mikhailova N."/>
            <person name="Chertkov O."/>
            <person name="Han C."/>
            <person name="Tapia R."/>
            <person name="Land M."/>
            <person name="Hauser L."/>
            <person name="Kyrpides N."/>
            <person name="Ivanova N."/>
            <person name="Pagani I."/>
            <person name="Sieprawska-Lupa M."/>
            <person name="Whitman W."/>
            <person name="Woyke T."/>
        </authorList>
    </citation>
    <scope>NUCLEOTIDE SEQUENCE [LARGE SCALE GENOMIC DNA]</scope>
    <source>
        <strain evidence="15">DSM 5666 / JCM 11834 / Kol 5</strain>
    </source>
</reference>
<dbReference type="Pfam" id="PF09173">
    <property type="entry name" value="eIF2_C"/>
    <property type="match status" value="1"/>
</dbReference>
<dbReference type="GO" id="GO:0003743">
    <property type="term" value="F:translation initiation factor activity"/>
    <property type="evidence" value="ECO:0007669"/>
    <property type="project" value="UniProtKB-KW"/>
</dbReference>
<dbReference type="GO" id="GO:0046872">
    <property type="term" value="F:metal ion binding"/>
    <property type="evidence" value="ECO:0007669"/>
    <property type="project" value="UniProtKB-KW"/>
</dbReference>
<dbReference type="AlphaFoldDB" id="F6BF40"/>
<dbReference type="STRING" id="880724.Metig_1375"/>
<evidence type="ECO:0000256" key="6">
    <source>
        <dbReference type="ARBA" id="ARBA00022801"/>
    </source>
</evidence>
<comment type="similarity">
    <text evidence="2 12">Belongs to the TRAFAC class translation factor GTPase superfamily. Classic translation factor GTPase family. EIF2G subfamily.</text>
</comment>